<comment type="cofactor">
    <cofactor evidence="1 6">
        <name>Zn(2+)</name>
        <dbReference type="ChEBI" id="CHEBI:29105"/>
    </cofactor>
</comment>
<dbReference type="CDD" id="cd08279">
    <property type="entry name" value="Zn_ADH_class_III"/>
    <property type="match status" value="1"/>
</dbReference>
<reference evidence="8 9" key="1">
    <citation type="submission" date="2018-06" db="EMBL/GenBank/DDBJ databases">
        <title>Genomic Encyclopedia of Archaeal and Bacterial Type Strains, Phase II (KMG-II): from individual species to whole genera.</title>
        <authorList>
            <person name="Goeker M."/>
        </authorList>
    </citation>
    <scope>NUCLEOTIDE SEQUENCE [LARGE SCALE GENOMIC DNA]</scope>
    <source>
        <strain evidence="8 9">DSM 13087</strain>
    </source>
</reference>
<evidence type="ECO:0000256" key="2">
    <source>
        <dbReference type="ARBA" id="ARBA00022723"/>
    </source>
</evidence>
<dbReference type="Pfam" id="PF00107">
    <property type="entry name" value="ADH_zinc_N"/>
    <property type="match status" value="1"/>
</dbReference>
<keyword evidence="5" id="KW-0520">NAD</keyword>
<dbReference type="Gene3D" id="3.40.50.720">
    <property type="entry name" value="NAD(P)-binding Rossmann-like Domain"/>
    <property type="match status" value="1"/>
</dbReference>
<dbReference type="RefSeq" id="WP_071468264.1">
    <property type="nucleotide sequence ID" value="NZ_MEHT01000003.1"/>
</dbReference>
<evidence type="ECO:0000256" key="1">
    <source>
        <dbReference type="ARBA" id="ARBA00001947"/>
    </source>
</evidence>
<evidence type="ECO:0000259" key="7">
    <source>
        <dbReference type="SMART" id="SM00829"/>
    </source>
</evidence>
<dbReference type="STRING" id="121821.GCA_001870675_01221"/>
<dbReference type="InterPro" id="IPR020843">
    <property type="entry name" value="ER"/>
</dbReference>
<evidence type="ECO:0000256" key="5">
    <source>
        <dbReference type="ARBA" id="ARBA00023027"/>
    </source>
</evidence>
<feature type="domain" description="Enoyl reductase (ER)" evidence="7">
    <location>
        <begin position="8"/>
        <end position="355"/>
    </location>
</feature>
<dbReference type="EMBL" id="QKZQ01000009">
    <property type="protein sequence ID" value="PZX42213.1"/>
    <property type="molecule type" value="Genomic_DNA"/>
</dbReference>
<dbReference type="PANTHER" id="PTHR43880:SF12">
    <property type="entry name" value="ALCOHOL DEHYDROGENASE CLASS-3"/>
    <property type="match status" value="1"/>
</dbReference>
<keyword evidence="3 6" id="KW-0862">Zinc</keyword>
<comment type="caution">
    <text evidence="8">The sequence shown here is derived from an EMBL/GenBank/DDBJ whole genome shotgun (WGS) entry which is preliminary data.</text>
</comment>
<dbReference type="FunFam" id="3.40.50.720:FF:000003">
    <property type="entry name" value="S-(hydroxymethyl)glutathione dehydrogenase"/>
    <property type="match status" value="1"/>
</dbReference>
<dbReference type="AlphaFoldDB" id="A0A2W7Q2L8"/>
<dbReference type="InterPro" id="IPR013154">
    <property type="entry name" value="ADH-like_N"/>
</dbReference>
<protein>
    <submittedName>
        <fullName evidence="8">Zn-dependent alcohol dehydrogenase</fullName>
    </submittedName>
</protein>
<dbReference type="SUPFAM" id="SSF50129">
    <property type="entry name" value="GroES-like"/>
    <property type="match status" value="2"/>
</dbReference>
<keyword evidence="2 6" id="KW-0479">Metal-binding</keyword>
<proteinExistence type="inferred from homology"/>
<dbReference type="InterPro" id="IPR013149">
    <property type="entry name" value="ADH-like_C"/>
</dbReference>
<dbReference type="GO" id="GO:0008270">
    <property type="term" value="F:zinc ion binding"/>
    <property type="evidence" value="ECO:0007669"/>
    <property type="project" value="InterPro"/>
</dbReference>
<evidence type="ECO:0000313" key="9">
    <source>
        <dbReference type="Proteomes" id="UP000249364"/>
    </source>
</evidence>
<evidence type="ECO:0000313" key="8">
    <source>
        <dbReference type="EMBL" id="PZX42213.1"/>
    </source>
</evidence>
<dbReference type="GO" id="GO:0046294">
    <property type="term" value="P:formaldehyde catabolic process"/>
    <property type="evidence" value="ECO:0007669"/>
    <property type="project" value="TreeGrafter"/>
</dbReference>
<evidence type="ECO:0000256" key="3">
    <source>
        <dbReference type="ARBA" id="ARBA00022833"/>
    </source>
</evidence>
<evidence type="ECO:0000256" key="4">
    <source>
        <dbReference type="ARBA" id="ARBA00023002"/>
    </source>
</evidence>
<dbReference type="Pfam" id="PF08240">
    <property type="entry name" value="ADH_N"/>
    <property type="match status" value="1"/>
</dbReference>
<keyword evidence="4" id="KW-0560">Oxidoreductase</keyword>
<dbReference type="PROSITE" id="PS00059">
    <property type="entry name" value="ADH_ZINC"/>
    <property type="match status" value="1"/>
</dbReference>
<comment type="similarity">
    <text evidence="6">Belongs to the zinc-containing alcohol dehydrogenase family.</text>
</comment>
<gene>
    <name evidence="8" type="ORF">LY56_02203</name>
</gene>
<dbReference type="InterPro" id="IPR002328">
    <property type="entry name" value="ADH_Zn_CS"/>
</dbReference>
<organism evidence="8 9">
    <name type="scientific">Roseinatronobacter thiooxidans</name>
    <dbReference type="NCBI Taxonomy" id="121821"/>
    <lineage>
        <taxon>Bacteria</taxon>
        <taxon>Pseudomonadati</taxon>
        <taxon>Pseudomonadota</taxon>
        <taxon>Alphaproteobacteria</taxon>
        <taxon>Rhodobacterales</taxon>
        <taxon>Paracoccaceae</taxon>
        <taxon>Roseinatronobacter</taxon>
    </lineage>
</organism>
<dbReference type="Gene3D" id="3.90.180.10">
    <property type="entry name" value="Medium-chain alcohol dehydrogenases, catalytic domain"/>
    <property type="match status" value="1"/>
</dbReference>
<evidence type="ECO:0000256" key="6">
    <source>
        <dbReference type="RuleBase" id="RU361277"/>
    </source>
</evidence>
<dbReference type="GO" id="GO:0005829">
    <property type="term" value="C:cytosol"/>
    <property type="evidence" value="ECO:0007669"/>
    <property type="project" value="TreeGrafter"/>
</dbReference>
<accession>A0A2W7Q2L8</accession>
<dbReference type="InterPro" id="IPR036291">
    <property type="entry name" value="NAD(P)-bd_dom_sf"/>
</dbReference>
<name>A0A2W7Q2L8_9RHOB</name>
<dbReference type="OrthoDB" id="9770544at2"/>
<dbReference type="InterPro" id="IPR011032">
    <property type="entry name" value="GroES-like_sf"/>
</dbReference>
<dbReference type="SMART" id="SM00829">
    <property type="entry name" value="PKS_ER"/>
    <property type="match status" value="1"/>
</dbReference>
<keyword evidence="9" id="KW-1185">Reference proteome</keyword>
<sequence length="365" mass="37689">MKAALCTDFNAPLTVTELTLAPPRAGEVEVTLAACAICHSDLHFIEGAWGGSLPAVYGHEASGYVTALGDGVSAYQIGQPVLVTLIRACGTCACCSDCRPAICEHAGAADSPLSLPDGTAVAQGMKTAGFAEKVVVDASQLAPLPADIPMDVAALLACGVITGVGAVFNTAQMQAGATALVIGTGGVGLNAIQGARLAGARRIIAMDIAPEKLAAALDFGATDGVLATDKDARQQVQALTDGRGADYVFVTVGAVVAYEQALGLCAVGGAIVMAGMTGNDDYMRLNPMMVAYQEQRLLGSKMGGTVLRRDIPRLIEYYRQGRLKLDELISNRYPLDQINDAIADTAKGGTRRNVIVFDAFSRGAP</sequence>
<dbReference type="GO" id="GO:0051903">
    <property type="term" value="F:S-(hydroxymethyl)glutathione dehydrogenase [NAD(P)+] activity"/>
    <property type="evidence" value="ECO:0007669"/>
    <property type="project" value="TreeGrafter"/>
</dbReference>
<dbReference type="SUPFAM" id="SSF51735">
    <property type="entry name" value="NAD(P)-binding Rossmann-fold domains"/>
    <property type="match status" value="1"/>
</dbReference>
<dbReference type="Proteomes" id="UP000249364">
    <property type="component" value="Unassembled WGS sequence"/>
</dbReference>
<dbReference type="PANTHER" id="PTHR43880">
    <property type="entry name" value="ALCOHOL DEHYDROGENASE"/>
    <property type="match status" value="1"/>
</dbReference>